<evidence type="ECO:0008006" key="3">
    <source>
        <dbReference type="Google" id="ProtNLM"/>
    </source>
</evidence>
<sequence>MSAARNGHVALVERLLPLMIDLSRNTTNYLLYWFNQVLKILDEGTVHGHLPVVEFMVQHASNNDYADRFLRWPTVNTLSKAILAGHLHVAEFLINQRVISWNLQDAFTVALDKGEMSLAERLREVYPQQMPGQNLFIDLASSGQLHALEYLYNNGCNDPELIGLAFTFAVTQALVIANVNLIKAHRQVVEFLLGTGCVTSEAFENTFKTACSENDYTCIDTVKLLYKWNRASPQCIDRAFGLANNFTVLKMLYENEKISEKAITGAFENAVRLQHKEHSDILLFLYKQPCIPSNLIEKAFLRAVKFLNAVYPGDGAKTKTRIVTCLRDDERLSSKAMGEAFVDAVKSCNKDMMTLLYDERRTPPEFLVKAFVEAVHRKETGLVKDILKLLTVEEYVPRELMHEIFVAAARHGQMLILELVCESLPADLPLEVLKNALDIAGGNHKIENYIRKMVCDQVFKEQA</sequence>
<evidence type="ECO:0000313" key="1">
    <source>
        <dbReference type="EMBL" id="KAL3670340.1"/>
    </source>
</evidence>
<reference evidence="1 2" key="1">
    <citation type="submission" date="2024-09" db="EMBL/GenBank/DDBJ databases">
        <title>Genome sequencing and assembly of Phytophthora oleae, isolate VK10A, causative agent of rot of olive drupes.</title>
        <authorList>
            <person name="Conti Taguali S."/>
            <person name="Riolo M."/>
            <person name="La Spada F."/>
            <person name="Cacciola S.O."/>
            <person name="Dionisio G."/>
        </authorList>
    </citation>
    <scope>NUCLEOTIDE SEQUENCE [LARGE SCALE GENOMIC DNA]</scope>
    <source>
        <strain evidence="1 2">VK10A</strain>
    </source>
</reference>
<proteinExistence type="predicted"/>
<dbReference type="PANTHER" id="PTHR46586:SF3">
    <property type="entry name" value="ANKYRIN REPEAT-CONTAINING PROTEIN"/>
    <property type="match status" value="1"/>
</dbReference>
<keyword evidence="2" id="KW-1185">Reference proteome</keyword>
<dbReference type="SUPFAM" id="SSF48403">
    <property type="entry name" value="Ankyrin repeat"/>
    <property type="match status" value="1"/>
</dbReference>
<dbReference type="Gene3D" id="1.25.40.20">
    <property type="entry name" value="Ankyrin repeat-containing domain"/>
    <property type="match status" value="1"/>
</dbReference>
<dbReference type="AlphaFoldDB" id="A0ABD3FXD1"/>
<gene>
    <name evidence="1" type="ORF">V7S43_004650</name>
</gene>
<dbReference type="InterPro" id="IPR052050">
    <property type="entry name" value="SecEffector_AnkRepeat"/>
</dbReference>
<protein>
    <recommendedName>
        <fullName evidence="3">Ankyrin repeat protein</fullName>
    </recommendedName>
</protein>
<comment type="caution">
    <text evidence="1">The sequence shown here is derived from an EMBL/GenBank/DDBJ whole genome shotgun (WGS) entry which is preliminary data.</text>
</comment>
<organism evidence="1 2">
    <name type="scientific">Phytophthora oleae</name>
    <dbReference type="NCBI Taxonomy" id="2107226"/>
    <lineage>
        <taxon>Eukaryota</taxon>
        <taxon>Sar</taxon>
        <taxon>Stramenopiles</taxon>
        <taxon>Oomycota</taxon>
        <taxon>Peronosporomycetes</taxon>
        <taxon>Peronosporales</taxon>
        <taxon>Peronosporaceae</taxon>
        <taxon>Phytophthora</taxon>
    </lineage>
</organism>
<accession>A0ABD3FXD1</accession>
<dbReference type="Proteomes" id="UP001632037">
    <property type="component" value="Unassembled WGS sequence"/>
</dbReference>
<evidence type="ECO:0000313" key="2">
    <source>
        <dbReference type="Proteomes" id="UP001632037"/>
    </source>
</evidence>
<name>A0ABD3FXD1_9STRA</name>
<dbReference type="EMBL" id="JBIMZQ010000007">
    <property type="protein sequence ID" value="KAL3670340.1"/>
    <property type="molecule type" value="Genomic_DNA"/>
</dbReference>
<dbReference type="InterPro" id="IPR036770">
    <property type="entry name" value="Ankyrin_rpt-contain_sf"/>
</dbReference>
<dbReference type="PANTHER" id="PTHR46586">
    <property type="entry name" value="ANKYRIN REPEAT-CONTAINING PROTEIN"/>
    <property type="match status" value="1"/>
</dbReference>